<dbReference type="Pfam" id="PF00561">
    <property type="entry name" value="Abhydrolase_1"/>
    <property type="match status" value="1"/>
</dbReference>
<dbReference type="RefSeq" id="WP_132616132.1">
    <property type="nucleotide sequence ID" value="NZ_SMKQ01000087.1"/>
</dbReference>
<evidence type="ECO:0000259" key="3">
    <source>
        <dbReference type="Pfam" id="PF00561"/>
    </source>
</evidence>
<dbReference type="PRINTS" id="PR00412">
    <property type="entry name" value="EPOXHYDRLASE"/>
</dbReference>
<evidence type="ECO:0000313" key="4">
    <source>
        <dbReference type="EMBL" id="TDD44989.1"/>
    </source>
</evidence>
<reference evidence="4 5" key="1">
    <citation type="submission" date="2019-03" db="EMBL/GenBank/DDBJ databases">
        <title>Draft genome sequences of novel Actinobacteria.</title>
        <authorList>
            <person name="Sahin N."/>
            <person name="Ay H."/>
            <person name="Saygin H."/>
        </authorList>
    </citation>
    <scope>NUCLEOTIDE SEQUENCE [LARGE SCALE GENOMIC DNA]</scope>
    <source>
        <strain evidence="4 5">CH32</strain>
    </source>
</reference>
<gene>
    <name evidence="4" type="ORF">E1286_25415</name>
</gene>
<dbReference type="Gene3D" id="3.40.50.1820">
    <property type="entry name" value="alpha/beta hydrolase"/>
    <property type="match status" value="1"/>
</dbReference>
<feature type="domain" description="AB hydrolase-1" evidence="3">
    <location>
        <begin position="66"/>
        <end position="313"/>
    </location>
</feature>
<dbReference type="PANTHER" id="PTHR43329">
    <property type="entry name" value="EPOXIDE HYDROLASE"/>
    <property type="match status" value="1"/>
</dbReference>
<dbReference type="EMBL" id="SMKQ01000087">
    <property type="protein sequence ID" value="TDD44989.1"/>
    <property type="molecule type" value="Genomic_DNA"/>
</dbReference>
<proteinExistence type="predicted"/>
<protein>
    <submittedName>
        <fullName evidence="4">Alpha/beta hydrolase</fullName>
    </submittedName>
</protein>
<organism evidence="4 5">
    <name type="scientific">Nonomuraea terrae</name>
    <dbReference type="NCBI Taxonomy" id="2530383"/>
    <lineage>
        <taxon>Bacteria</taxon>
        <taxon>Bacillati</taxon>
        <taxon>Actinomycetota</taxon>
        <taxon>Actinomycetes</taxon>
        <taxon>Streptosporangiales</taxon>
        <taxon>Streptosporangiaceae</taxon>
        <taxon>Nonomuraea</taxon>
    </lineage>
</organism>
<evidence type="ECO:0000256" key="1">
    <source>
        <dbReference type="ARBA" id="ARBA00022801"/>
    </source>
</evidence>
<dbReference type="Proteomes" id="UP000295302">
    <property type="component" value="Unassembled WGS sequence"/>
</dbReference>
<accession>A0A4R4YLM5</accession>
<dbReference type="InterPro" id="IPR029058">
    <property type="entry name" value="AB_hydrolase_fold"/>
</dbReference>
<feature type="chain" id="PRO_5038436022" evidence="2">
    <location>
        <begin position="26"/>
        <end position="326"/>
    </location>
</feature>
<keyword evidence="1 4" id="KW-0378">Hydrolase</keyword>
<dbReference type="SUPFAM" id="SSF53474">
    <property type="entry name" value="alpha/beta-Hydrolases"/>
    <property type="match status" value="1"/>
</dbReference>
<dbReference type="AlphaFoldDB" id="A0A4R4YLM5"/>
<evidence type="ECO:0000313" key="5">
    <source>
        <dbReference type="Proteomes" id="UP000295302"/>
    </source>
</evidence>
<dbReference type="GO" id="GO:0016787">
    <property type="term" value="F:hydrolase activity"/>
    <property type="evidence" value="ECO:0007669"/>
    <property type="project" value="UniProtKB-KW"/>
</dbReference>
<keyword evidence="5" id="KW-1185">Reference proteome</keyword>
<comment type="caution">
    <text evidence="4">The sequence shown here is derived from an EMBL/GenBank/DDBJ whole genome shotgun (WGS) entry which is preliminary data.</text>
</comment>
<dbReference type="InterPro" id="IPR000073">
    <property type="entry name" value="AB_hydrolase_1"/>
</dbReference>
<feature type="signal peptide" evidence="2">
    <location>
        <begin position="1"/>
        <end position="25"/>
    </location>
</feature>
<name>A0A4R4YLM5_9ACTN</name>
<sequence length="326" mass="35575">MKINWHRPRAVLATALLVSALTAGAAVIPAAAATDSKEARPPAGFSEHVVHVNGIDVNYVRGGHGPTLVLLHGYPQTWYEWHAIMPSLAKKFTVIAPDLRGAGDSGAPRGGYDKKTMAGDLHALLTRLGLSKHVNLVGHDIGTMVAYSYAAQHRDQVDRLVLSEAPIPDQSIYSFPSLTSNGPGFWNFGYFNVTNGLPEAMVKGRETTWINLFISMLAVKKKAATDPAAVREYAKHLSDPAHLRASFEWFRSLNKDVADNAEYAKQPLPMPVLAIGASGSLGQSVPDQVRHYATNVQAEVIPDSGHWIYEEHPEETTRLLLDFLTK</sequence>
<dbReference type="OrthoDB" id="3507586at2"/>
<dbReference type="InterPro" id="IPR000639">
    <property type="entry name" value="Epox_hydrolase-like"/>
</dbReference>
<keyword evidence="2" id="KW-0732">Signal</keyword>
<dbReference type="PRINTS" id="PR00111">
    <property type="entry name" value="ABHYDROLASE"/>
</dbReference>
<evidence type="ECO:0000256" key="2">
    <source>
        <dbReference type="SAM" id="SignalP"/>
    </source>
</evidence>